<dbReference type="GO" id="GO:0140662">
    <property type="term" value="F:ATP-dependent protein folding chaperone"/>
    <property type="evidence" value="ECO:0007669"/>
    <property type="project" value="InterPro"/>
</dbReference>
<comment type="subcellular location">
    <subcellularLocation>
        <location evidence="1">Nucleus</location>
    </subcellularLocation>
</comment>
<dbReference type="SUPFAM" id="SSF100920">
    <property type="entry name" value="Heat shock protein 70kD (HSP70), peptide-binding domain"/>
    <property type="match status" value="1"/>
</dbReference>
<dbReference type="Gene3D" id="2.60.34.10">
    <property type="entry name" value="Substrate Binding Domain Of DNAk, Chain A, domain 1"/>
    <property type="match status" value="1"/>
</dbReference>
<evidence type="ECO:0000256" key="13">
    <source>
        <dbReference type="RuleBase" id="RU003322"/>
    </source>
</evidence>
<dbReference type="FunFam" id="3.30.30.30:FF:000003">
    <property type="entry name" value="Heat shock protein 9"/>
    <property type="match status" value="1"/>
</dbReference>
<accession>A0A9F3VZB5</accession>
<comment type="similarity">
    <text evidence="2 13">Belongs to the heat shock protein 70 family.</text>
</comment>
<evidence type="ECO:0000256" key="4">
    <source>
        <dbReference type="ARBA" id="ARBA00019355"/>
    </source>
</evidence>
<dbReference type="EC" id="3.6.4.10" evidence="3"/>
<dbReference type="Gene3D" id="3.30.420.40">
    <property type="match status" value="2"/>
</dbReference>
<evidence type="ECO:0000256" key="14">
    <source>
        <dbReference type="SAM" id="MobiDB-lite"/>
    </source>
</evidence>
<dbReference type="SUPFAM" id="SSF100934">
    <property type="entry name" value="Heat shock protein 70kD (HSP70), C-terminal subdomain"/>
    <property type="match status" value="1"/>
</dbReference>
<dbReference type="Gene3D" id="1.20.1270.10">
    <property type="match status" value="1"/>
</dbReference>
<feature type="region of interest" description="Disordered" evidence="14">
    <location>
        <begin position="640"/>
        <end position="710"/>
    </location>
</feature>
<evidence type="ECO:0000256" key="11">
    <source>
        <dbReference type="ARBA" id="ARBA00056493"/>
    </source>
</evidence>
<keyword evidence="7" id="KW-0539">Nucleus</keyword>
<evidence type="ECO:0000256" key="1">
    <source>
        <dbReference type="ARBA" id="ARBA00004123"/>
    </source>
</evidence>
<dbReference type="InterPro" id="IPR043129">
    <property type="entry name" value="ATPase_NBD"/>
</dbReference>
<evidence type="ECO:0000256" key="10">
    <source>
        <dbReference type="ARBA" id="ARBA00050527"/>
    </source>
</evidence>
<dbReference type="PROSITE" id="PS00297">
    <property type="entry name" value="HSP70_1"/>
    <property type="match status" value="1"/>
</dbReference>
<comment type="function">
    <text evidence="11">May act as a chaperone.</text>
</comment>
<dbReference type="InterPro" id="IPR013126">
    <property type="entry name" value="Hsp_70_fam"/>
</dbReference>
<dbReference type="FunFam" id="2.60.34.10:FF:000012">
    <property type="entry name" value="Heat shock 70 kDa protein"/>
    <property type="match status" value="1"/>
</dbReference>
<dbReference type="FunFam" id="3.90.640.10:FF:000010">
    <property type="entry name" value="heat shock 70 kDa protein 14"/>
    <property type="match status" value="1"/>
</dbReference>
<dbReference type="PANTHER" id="PTHR19375">
    <property type="entry name" value="HEAT SHOCK PROTEIN 70KDA"/>
    <property type="match status" value="1"/>
</dbReference>
<comment type="catalytic activity">
    <reaction evidence="10">
        <text>ATP + H2O = ADP + phosphate + H(+)</text>
        <dbReference type="Rhea" id="RHEA:13065"/>
        <dbReference type="ChEBI" id="CHEBI:15377"/>
        <dbReference type="ChEBI" id="CHEBI:15378"/>
        <dbReference type="ChEBI" id="CHEBI:30616"/>
        <dbReference type="ChEBI" id="CHEBI:43474"/>
        <dbReference type="ChEBI" id="CHEBI:456216"/>
        <dbReference type="EC" id="3.6.4.10"/>
    </reaction>
    <physiologicalReaction direction="left-to-right" evidence="10">
        <dbReference type="Rhea" id="RHEA:13066"/>
    </physiologicalReaction>
</comment>
<evidence type="ECO:0000313" key="15">
    <source>
        <dbReference type="Proteomes" id="UP000695026"/>
    </source>
</evidence>
<dbReference type="AlphaFoldDB" id="A0A9F3VZB5"/>
<sequence length="710" mass="77925">MGADLSHADHSPSPDSRLLTPSTLRPATARTRPKGPAVGIDLGTTNSCVAVCQRGRVEILANDHNGRTTPSCVAFTSRERLVGEPAELQASLNPENTICGVKRLMGRRYDDPLVQLDLKNRPYHVVEAGNGKAKVQVSHGGVEKVLYPEEISAMVLYKLKRVAEACLGRPVTQAVITVPAYFGDAQRQATMDAGAIAGLNVLSLVSEPTAAAVAYGLRETRQCKGRRNILIFDLGGGTFDVSILTAQDGIFEVVATVGDSHLGGEDFDQRLASHLAQEFTNKYHEDPTESRKAMQRLKVACRKAKHTLSSNMTATVSIDSLYKGIDFHTTVTRAFFEDLCCDLFHATMLQVEQVLEEAGVKKSQVHEIGLVGGSTHIPRIQRLLSKFFDGQRLCKAISPEEVVAHGAAIQAAVLTGHRYQNLQNLLLLDVTPVSLGLETVGGVMDVVVKRNSPIPTTESRNFSTTEDNQSSLFLQIYEGERKLTKHNRLLGTITLSGLQPAPRCVPIIAVTFQIDHNNILTVSATERNTDNKKQLTVLDTRGRLDREEMERILQEEEECRAQDKLEEEKLEALNALETSTLQLKRAAAEKSLDDRAKRRVLEMCEETAAWVEDNQLAPKKAYEERRKELEEVCCTIITRASQPGSPAGGGAKPTGRRKAAQAPRVSFPTHPQLPTAPLLHRTGSLPKKTGWRRGARKVTLRGTPFESQLV</sequence>
<dbReference type="Pfam" id="PF00012">
    <property type="entry name" value="HSP70"/>
    <property type="match status" value="1"/>
</dbReference>
<evidence type="ECO:0000256" key="6">
    <source>
        <dbReference type="ARBA" id="ARBA00022840"/>
    </source>
</evidence>
<evidence type="ECO:0000256" key="9">
    <source>
        <dbReference type="ARBA" id="ARBA00031419"/>
    </source>
</evidence>
<name>A0A9F3VZB5_PYTBI</name>
<dbReference type="RefSeq" id="XP_015743709.2">
    <property type="nucleotide sequence ID" value="XM_015888223.2"/>
</dbReference>
<dbReference type="PROSITE" id="PS00329">
    <property type="entry name" value="HSP70_2"/>
    <property type="match status" value="1"/>
</dbReference>
<dbReference type="PRINTS" id="PR00301">
    <property type="entry name" value="HEATSHOCK70"/>
</dbReference>
<gene>
    <name evidence="16" type="primary">LOC103051650</name>
</gene>
<organism evidence="15 16">
    <name type="scientific">Python bivittatus</name>
    <name type="common">Burmese python</name>
    <name type="synonym">Python molurus bivittatus</name>
    <dbReference type="NCBI Taxonomy" id="176946"/>
    <lineage>
        <taxon>Eukaryota</taxon>
        <taxon>Metazoa</taxon>
        <taxon>Chordata</taxon>
        <taxon>Craniata</taxon>
        <taxon>Vertebrata</taxon>
        <taxon>Euteleostomi</taxon>
        <taxon>Lepidosauria</taxon>
        <taxon>Squamata</taxon>
        <taxon>Bifurcata</taxon>
        <taxon>Unidentata</taxon>
        <taxon>Episquamata</taxon>
        <taxon>Toxicofera</taxon>
        <taxon>Serpentes</taxon>
        <taxon>Henophidia</taxon>
        <taxon>Pythonidae</taxon>
        <taxon>Python</taxon>
    </lineage>
</organism>
<evidence type="ECO:0000256" key="2">
    <source>
        <dbReference type="ARBA" id="ARBA00007381"/>
    </source>
</evidence>
<dbReference type="InterPro" id="IPR018181">
    <property type="entry name" value="Heat_shock_70_CS"/>
</dbReference>
<dbReference type="KEGG" id="pbi:103051650"/>
<evidence type="ECO:0000256" key="8">
    <source>
        <dbReference type="ARBA" id="ARBA00030055"/>
    </source>
</evidence>
<dbReference type="GO" id="GO:0005524">
    <property type="term" value="F:ATP binding"/>
    <property type="evidence" value="ECO:0007669"/>
    <property type="project" value="UniProtKB-KW"/>
</dbReference>
<evidence type="ECO:0000256" key="3">
    <source>
        <dbReference type="ARBA" id="ARBA00012554"/>
    </source>
</evidence>
<evidence type="ECO:0000313" key="16">
    <source>
        <dbReference type="RefSeq" id="XP_015743709.2"/>
    </source>
</evidence>
<feature type="compositionally biased region" description="Basic residues" evidence="14">
    <location>
        <begin position="689"/>
        <end position="699"/>
    </location>
</feature>
<dbReference type="GeneID" id="103051650"/>
<dbReference type="InterPro" id="IPR029048">
    <property type="entry name" value="HSP70_C_sf"/>
</dbReference>
<dbReference type="CDD" id="cd24028">
    <property type="entry name" value="ASKHA_NBD_HSP70_HSPA1-like"/>
    <property type="match status" value="1"/>
</dbReference>
<feature type="region of interest" description="Disordered" evidence="14">
    <location>
        <begin position="1"/>
        <end position="40"/>
    </location>
</feature>
<evidence type="ECO:0000256" key="5">
    <source>
        <dbReference type="ARBA" id="ARBA00022741"/>
    </source>
</evidence>
<dbReference type="SUPFAM" id="SSF53067">
    <property type="entry name" value="Actin-like ATPase domain"/>
    <property type="match status" value="2"/>
</dbReference>
<dbReference type="OrthoDB" id="1681210at2759"/>
<dbReference type="Gene3D" id="3.90.640.10">
    <property type="entry name" value="Actin, Chain A, domain 4"/>
    <property type="match status" value="1"/>
</dbReference>
<dbReference type="GO" id="GO:0005634">
    <property type="term" value="C:nucleus"/>
    <property type="evidence" value="ECO:0007669"/>
    <property type="project" value="UniProtKB-SubCell"/>
</dbReference>
<dbReference type="Gene3D" id="3.30.30.30">
    <property type="match status" value="1"/>
</dbReference>
<dbReference type="InterPro" id="IPR029047">
    <property type="entry name" value="HSP70_peptide-bd_sf"/>
</dbReference>
<evidence type="ECO:0000256" key="7">
    <source>
        <dbReference type="ARBA" id="ARBA00023242"/>
    </source>
</evidence>
<feature type="compositionally biased region" description="Basic and acidic residues" evidence="14">
    <location>
        <begin position="1"/>
        <end position="12"/>
    </location>
</feature>
<reference evidence="16" key="1">
    <citation type="submission" date="2025-08" db="UniProtKB">
        <authorList>
            <consortium name="RefSeq"/>
        </authorList>
    </citation>
    <scope>IDENTIFICATION</scope>
    <source>
        <tissue evidence="16">Liver</tissue>
    </source>
</reference>
<keyword evidence="15" id="KW-1185">Reference proteome</keyword>
<evidence type="ECO:0000256" key="12">
    <source>
        <dbReference type="ARBA" id="ARBA00073327"/>
    </source>
</evidence>
<dbReference type="FunFam" id="3.30.420.40:FF:000004">
    <property type="entry name" value="Molecular chaperone DnaK"/>
    <property type="match status" value="1"/>
</dbReference>
<dbReference type="PROSITE" id="PS01036">
    <property type="entry name" value="HSP70_3"/>
    <property type="match status" value="1"/>
</dbReference>
<dbReference type="Proteomes" id="UP000695026">
    <property type="component" value="Unplaced"/>
</dbReference>
<proteinExistence type="inferred from homology"/>
<keyword evidence="6 13" id="KW-0067">ATP-binding</keyword>
<dbReference type="OMA" id="APKKAYE"/>
<keyword evidence="5 13" id="KW-0547">Nucleotide-binding</keyword>
<protein>
    <recommendedName>
        <fullName evidence="12">Mitochondrial-type heat shock protein 70</fullName>
        <ecNumber evidence="3">3.6.4.10</ecNumber>
    </recommendedName>
    <alternativeName>
        <fullName evidence="9">75 kDa glucose-regulated protein</fullName>
    </alternativeName>
    <alternativeName>
        <fullName evidence="8">Heat shock 70 kDa protein 9</fullName>
    </alternativeName>
    <alternativeName>
        <fullName evidence="4">Stress-70 protein, mitochondrial</fullName>
    </alternativeName>
</protein>